<reference evidence="1 2" key="1">
    <citation type="journal article" date="2013" name="Nat. Commun.">
        <title>The evolution and pathogenic mechanisms of the rice sheath blight pathogen.</title>
        <authorList>
            <person name="Zheng A."/>
            <person name="Lin R."/>
            <person name="Xu L."/>
            <person name="Qin P."/>
            <person name="Tang C."/>
            <person name="Ai P."/>
            <person name="Zhang D."/>
            <person name="Liu Y."/>
            <person name="Sun Z."/>
            <person name="Feng H."/>
            <person name="Wang Y."/>
            <person name="Chen Y."/>
            <person name="Liang X."/>
            <person name="Fu R."/>
            <person name="Li Q."/>
            <person name="Zhang J."/>
            <person name="Yu X."/>
            <person name="Xie Z."/>
            <person name="Ding L."/>
            <person name="Guan P."/>
            <person name="Tang J."/>
            <person name="Liang Y."/>
            <person name="Wang S."/>
            <person name="Deng Q."/>
            <person name="Li S."/>
            <person name="Zhu J."/>
            <person name="Wang L."/>
            <person name="Liu H."/>
            <person name="Li P."/>
        </authorList>
    </citation>
    <scope>NUCLEOTIDE SEQUENCE [LARGE SCALE GENOMIC DNA]</scope>
    <source>
        <strain evidence="2">AG-1 IA</strain>
    </source>
</reference>
<proteinExistence type="predicted"/>
<accession>L8WQ69</accession>
<evidence type="ECO:0000313" key="2">
    <source>
        <dbReference type="Proteomes" id="UP000011668"/>
    </source>
</evidence>
<keyword evidence="2" id="KW-1185">Reference proteome</keyword>
<protein>
    <submittedName>
        <fullName evidence="1">Uncharacterized protein</fullName>
    </submittedName>
</protein>
<dbReference type="HOGENOM" id="CLU_3126051_0_0_1"/>
<gene>
    <name evidence="1" type="ORF">AG1IA_05810</name>
</gene>
<dbReference type="AlphaFoldDB" id="L8WQ69"/>
<dbReference type="EMBL" id="AFRT01001504">
    <property type="protein sequence ID" value="ELU40155.1"/>
    <property type="molecule type" value="Genomic_DNA"/>
</dbReference>
<name>L8WQ69_THACA</name>
<dbReference type="Proteomes" id="UP000011668">
    <property type="component" value="Unassembled WGS sequence"/>
</dbReference>
<evidence type="ECO:0000313" key="1">
    <source>
        <dbReference type="EMBL" id="ELU40155.1"/>
    </source>
</evidence>
<sequence length="50" mass="5953">MLLYARVCGHTNVKIVEFNYRNPLISLNYWNIRSNKQLRTLQICCVDPQI</sequence>
<comment type="caution">
    <text evidence="1">The sequence shown here is derived from an EMBL/GenBank/DDBJ whole genome shotgun (WGS) entry which is preliminary data.</text>
</comment>
<organism evidence="1 2">
    <name type="scientific">Thanatephorus cucumeris (strain AG1-IA)</name>
    <name type="common">Rice sheath blight fungus</name>
    <name type="synonym">Rhizoctonia solani</name>
    <dbReference type="NCBI Taxonomy" id="983506"/>
    <lineage>
        <taxon>Eukaryota</taxon>
        <taxon>Fungi</taxon>
        <taxon>Dikarya</taxon>
        <taxon>Basidiomycota</taxon>
        <taxon>Agaricomycotina</taxon>
        <taxon>Agaricomycetes</taxon>
        <taxon>Cantharellales</taxon>
        <taxon>Ceratobasidiaceae</taxon>
        <taxon>Rhizoctonia</taxon>
        <taxon>Rhizoctonia solani AG-1</taxon>
    </lineage>
</organism>